<comment type="caution">
    <text evidence="1">The sequence shown here is derived from an EMBL/GenBank/DDBJ whole genome shotgun (WGS) entry which is preliminary data.</text>
</comment>
<dbReference type="VEuPathDB" id="GiardiaDB:GL50581_2881"/>
<evidence type="ECO:0008006" key="3">
    <source>
        <dbReference type="Google" id="ProtNLM"/>
    </source>
</evidence>
<accession>V6TK78</accession>
<gene>
    <name evidence="1" type="ORF">DHA2_151601</name>
</gene>
<evidence type="ECO:0000313" key="2">
    <source>
        <dbReference type="Proteomes" id="UP000018320"/>
    </source>
</evidence>
<dbReference type="VEuPathDB" id="GiardiaDB:QR46_2962"/>
<dbReference type="SUPFAM" id="SSF47473">
    <property type="entry name" value="EF-hand"/>
    <property type="match status" value="1"/>
</dbReference>
<dbReference type="VEuPathDB" id="GiardiaDB:GL50803_0012921"/>
<proteinExistence type="predicted"/>
<reference evidence="1 2" key="2">
    <citation type="journal article" date="2013" name="Genome Biol. Evol.">
        <title>Genome sequencing of Giardia lamblia genotypes A2 and B isolates (DH and GS) and comparative analysis with the genomes of genotypes A1 and E (WB and Pig).</title>
        <authorList>
            <person name="Adam R.D."/>
            <person name="Dahlstrom E.W."/>
            <person name="Martens C.A."/>
            <person name="Bruno D.P."/>
            <person name="Barbian K.D."/>
            <person name="Ricklefs S.M."/>
            <person name="Hernandez M.M."/>
            <person name="Narla N.P."/>
            <person name="Patel R.B."/>
            <person name="Porcella S.F."/>
            <person name="Nash T.E."/>
        </authorList>
    </citation>
    <scope>NUCLEOTIDE SEQUENCE [LARGE SCALE GENOMIC DNA]</scope>
    <source>
        <strain evidence="1 2">DH</strain>
    </source>
</reference>
<dbReference type="EMBL" id="AHGT01000003">
    <property type="protein sequence ID" value="ESU39398.1"/>
    <property type="molecule type" value="Genomic_DNA"/>
</dbReference>
<dbReference type="VEuPathDB" id="GiardiaDB:DHA2_151601"/>
<evidence type="ECO:0000313" key="1">
    <source>
        <dbReference type="EMBL" id="ESU39398.1"/>
    </source>
</evidence>
<reference evidence="2" key="1">
    <citation type="submission" date="2012-02" db="EMBL/GenBank/DDBJ databases">
        <title>Genome sequencing of Giardia lamblia Genotypes A2 and B isolates (DH and GS) and comparative analysis with the genomes of Genotypes A1 and E (WB and Pig).</title>
        <authorList>
            <person name="Adam R."/>
            <person name="Dahlstrom E."/>
            <person name="Martens C."/>
            <person name="Bruno D."/>
            <person name="Barbian K."/>
            <person name="Porcella S.F."/>
            <person name="Nash T."/>
        </authorList>
    </citation>
    <scope>NUCLEOTIDE SEQUENCE</scope>
    <source>
        <strain evidence="2">DH</strain>
    </source>
</reference>
<organism evidence="1 2">
    <name type="scientific">Giardia intestinalis</name>
    <name type="common">Giardia lamblia</name>
    <dbReference type="NCBI Taxonomy" id="5741"/>
    <lineage>
        <taxon>Eukaryota</taxon>
        <taxon>Metamonada</taxon>
        <taxon>Diplomonadida</taxon>
        <taxon>Hexamitidae</taxon>
        <taxon>Giardiinae</taxon>
        <taxon>Giardia</taxon>
    </lineage>
</organism>
<dbReference type="Proteomes" id="UP000018320">
    <property type="component" value="Unassembled WGS sequence"/>
</dbReference>
<protein>
    <recommendedName>
        <fullName evidence="3">EF-hand domain-containing protein</fullName>
    </recommendedName>
</protein>
<dbReference type="AlphaFoldDB" id="V6TK78"/>
<sequence>MVGFLMSSALQIGELFGKYAKTGYISEDGFILAVISLVGHPPIQDFLLQLGFQDKDGLTYREFSDAMKELLRTVNNEPPSPEDLASALQTVFPKSTLTLSEFVSAFQHSATMLGLDDVTEELLVGLYQYAGGLDTISLAQFTDFIHLHAGRY</sequence>
<name>V6TK78_GIAIN</name>
<dbReference type="InterPro" id="IPR011992">
    <property type="entry name" value="EF-hand-dom_pair"/>
</dbReference>